<dbReference type="InterPro" id="IPR039314">
    <property type="entry name" value="CP12-like"/>
</dbReference>
<dbReference type="AlphaFoldDB" id="A0A6A2YUX8"/>
<sequence>MKSLSCIPRAEYGSLDGIGYGMARQSGSLILCGFLYVWVACWVRRAHPLDSPLDCYLGSGMWTKHWTFGHGQGVVSRSTSEAECQSIVNTVSELVWLEQFLAEIGVEVVDKPVVWCDNSSTVSMLLVNFAPSSEQVADILAKPIPPSQFDKLRRQLGKLSICEGDETSEECKVAWDEVEEVSQAKADLRLRLELEKKDPLVSF</sequence>
<evidence type="ECO:0000313" key="2">
    <source>
        <dbReference type="Proteomes" id="UP000436088"/>
    </source>
</evidence>
<proteinExistence type="predicted"/>
<gene>
    <name evidence="1" type="ORF">F3Y22_tig00111213pilonHSYRG00387</name>
</gene>
<dbReference type="CDD" id="cd09272">
    <property type="entry name" value="RNase_HI_RT_Ty1"/>
    <property type="match status" value="1"/>
</dbReference>
<dbReference type="PANTHER" id="PTHR33921">
    <property type="entry name" value="CALVIN CYCLE PROTEIN CP12-2, CHLOROPLASTIC"/>
    <property type="match status" value="1"/>
</dbReference>
<reference evidence="1" key="1">
    <citation type="submission" date="2019-09" db="EMBL/GenBank/DDBJ databases">
        <title>Draft genome information of white flower Hibiscus syriacus.</title>
        <authorList>
            <person name="Kim Y.-M."/>
        </authorList>
    </citation>
    <scope>NUCLEOTIDE SEQUENCE [LARGE SCALE GENOMIC DNA]</scope>
    <source>
        <strain evidence="1">YM2019G1</strain>
    </source>
</reference>
<dbReference type="Pfam" id="PF02672">
    <property type="entry name" value="CP12"/>
    <property type="match status" value="1"/>
</dbReference>
<dbReference type="GO" id="GO:0009507">
    <property type="term" value="C:chloroplast"/>
    <property type="evidence" value="ECO:0007669"/>
    <property type="project" value="TreeGrafter"/>
</dbReference>
<dbReference type="PANTHER" id="PTHR33921:SF16">
    <property type="entry name" value="CALVIN CYCLE PROTEIN CP12-3, CHLOROPLASTIC"/>
    <property type="match status" value="1"/>
</dbReference>
<evidence type="ECO:0000313" key="1">
    <source>
        <dbReference type="EMBL" id="KAE8683183.1"/>
    </source>
</evidence>
<comment type="caution">
    <text evidence="1">The sequence shown here is derived from an EMBL/GenBank/DDBJ whole genome shotgun (WGS) entry which is preliminary data.</text>
</comment>
<name>A0A6A2YUX8_HIBSY</name>
<dbReference type="GO" id="GO:0080153">
    <property type="term" value="P:negative regulation of reductive pentose-phosphate cycle"/>
    <property type="evidence" value="ECO:0007669"/>
    <property type="project" value="TreeGrafter"/>
</dbReference>
<organism evidence="1 2">
    <name type="scientific">Hibiscus syriacus</name>
    <name type="common">Rose of Sharon</name>
    <dbReference type="NCBI Taxonomy" id="106335"/>
    <lineage>
        <taxon>Eukaryota</taxon>
        <taxon>Viridiplantae</taxon>
        <taxon>Streptophyta</taxon>
        <taxon>Embryophyta</taxon>
        <taxon>Tracheophyta</taxon>
        <taxon>Spermatophyta</taxon>
        <taxon>Magnoliopsida</taxon>
        <taxon>eudicotyledons</taxon>
        <taxon>Gunneridae</taxon>
        <taxon>Pentapetalae</taxon>
        <taxon>rosids</taxon>
        <taxon>malvids</taxon>
        <taxon>Malvales</taxon>
        <taxon>Malvaceae</taxon>
        <taxon>Malvoideae</taxon>
        <taxon>Hibiscus</taxon>
    </lineage>
</organism>
<dbReference type="EMBL" id="VEPZ02001271">
    <property type="protein sequence ID" value="KAE8683183.1"/>
    <property type="molecule type" value="Genomic_DNA"/>
</dbReference>
<keyword evidence="2" id="KW-1185">Reference proteome</keyword>
<accession>A0A6A2YUX8</accession>
<dbReference type="Proteomes" id="UP000436088">
    <property type="component" value="Unassembled WGS sequence"/>
</dbReference>
<protein>
    <submittedName>
        <fullName evidence="1">Calvin cycle protein CP12-3</fullName>
    </submittedName>
</protein>